<accession>A0ABP7CWK7</accession>
<evidence type="ECO:0000313" key="1">
    <source>
        <dbReference type="EMBL" id="GAA3695689.1"/>
    </source>
</evidence>
<organism evidence="1 2">
    <name type="scientific">Microlunatus aurantiacus</name>
    <dbReference type="NCBI Taxonomy" id="446786"/>
    <lineage>
        <taxon>Bacteria</taxon>
        <taxon>Bacillati</taxon>
        <taxon>Actinomycetota</taxon>
        <taxon>Actinomycetes</taxon>
        <taxon>Propionibacteriales</taxon>
        <taxon>Propionibacteriaceae</taxon>
        <taxon>Microlunatus</taxon>
    </lineage>
</organism>
<protein>
    <submittedName>
        <fullName evidence="1">Uncharacterized protein</fullName>
    </submittedName>
</protein>
<proteinExistence type="predicted"/>
<dbReference type="EMBL" id="BAAAYX010000002">
    <property type="protein sequence ID" value="GAA3695689.1"/>
    <property type="molecule type" value="Genomic_DNA"/>
</dbReference>
<evidence type="ECO:0000313" key="2">
    <source>
        <dbReference type="Proteomes" id="UP001500051"/>
    </source>
</evidence>
<keyword evidence="2" id="KW-1185">Reference proteome</keyword>
<name>A0ABP7CWK7_9ACTN</name>
<gene>
    <name evidence="1" type="ORF">GCM10022204_09410</name>
</gene>
<reference evidence="2" key="1">
    <citation type="journal article" date="2019" name="Int. J. Syst. Evol. Microbiol.">
        <title>The Global Catalogue of Microorganisms (GCM) 10K type strain sequencing project: providing services to taxonomists for standard genome sequencing and annotation.</title>
        <authorList>
            <consortium name="The Broad Institute Genomics Platform"/>
            <consortium name="The Broad Institute Genome Sequencing Center for Infectious Disease"/>
            <person name="Wu L."/>
            <person name="Ma J."/>
        </authorList>
    </citation>
    <scope>NUCLEOTIDE SEQUENCE [LARGE SCALE GENOMIC DNA]</scope>
    <source>
        <strain evidence="2">JCM 16548</strain>
    </source>
</reference>
<dbReference type="Proteomes" id="UP001500051">
    <property type="component" value="Unassembled WGS sequence"/>
</dbReference>
<comment type="caution">
    <text evidence="1">The sequence shown here is derived from an EMBL/GenBank/DDBJ whole genome shotgun (WGS) entry which is preliminary data.</text>
</comment>
<sequence length="63" mass="6759">MLAVSQKVMPSSIAWRKIGSPASSPSAHGIREPSPKLMHPRAILLTFNPDDPSRTCSTTLSSL</sequence>